<dbReference type="GO" id="GO:0003700">
    <property type="term" value="F:DNA-binding transcription factor activity"/>
    <property type="evidence" value="ECO:0007669"/>
    <property type="project" value="TreeGrafter"/>
</dbReference>
<name>G4R745_PELHB</name>
<dbReference type="Pfam" id="PF01614">
    <property type="entry name" value="IclR_C"/>
    <property type="match status" value="1"/>
</dbReference>
<dbReference type="InterPro" id="IPR050707">
    <property type="entry name" value="HTH_MetabolicPath_Reg"/>
</dbReference>
<dbReference type="GO" id="GO:0003677">
    <property type="term" value="F:DNA binding"/>
    <property type="evidence" value="ECO:0007669"/>
    <property type="project" value="UniProtKB-KW"/>
</dbReference>
<proteinExistence type="predicted"/>
<dbReference type="PROSITE" id="PS51078">
    <property type="entry name" value="ICLR_ED"/>
    <property type="match status" value="1"/>
</dbReference>
<evidence type="ECO:0000256" key="1">
    <source>
        <dbReference type="ARBA" id="ARBA00023015"/>
    </source>
</evidence>
<gene>
    <name evidence="6" type="ordered locus">KKY_152</name>
</gene>
<dbReference type="RefSeq" id="WP_014129349.1">
    <property type="nucleotide sequence ID" value="NC_016078.1"/>
</dbReference>
<evidence type="ECO:0000256" key="3">
    <source>
        <dbReference type="ARBA" id="ARBA00023163"/>
    </source>
</evidence>
<dbReference type="InterPro" id="IPR029016">
    <property type="entry name" value="GAF-like_dom_sf"/>
</dbReference>
<dbReference type="InterPro" id="IPR014757">
    <property type="entry name" value="Tscrpt_reg_IclR_C"/>
</dbReference>
<dbReference type="GO" id="GO:0045892">
    <property type="term" value="P:negative regulation of DNA-templated transcription"/>
    <property type="evidence" value="ECO:0007669"/>
    <property type="project" value="TreeGrafter"/>
</dbReference>
<evidence type="ECO:0000313" key="7">
    <source>
        <dbReference type="Proteomes" id="UP000008850"/>
    </source>
</evidence>
<keyword evidence="2" id="KW-0238">DNA-binding</keyword>
<feature type="domain" description="IclR-ED" evidence="5">
    <location>
        <begin position="88"/>
        <end position="270"/>
    </location>
</feature>
<evidence type="ECO:0000259" key="4">
    <source>
        <dbReference type="PROSITE" id="PS51077"/>
    </source>
</evidence>
<accession>G4R745</accession>
<dbReference type="Proteomes" id="UP000008850">
    <property type="component" value="Chromosome"/>
</dbReference>
<keyword evidence="1" id="KW-0805">Transcription regulation</keyword>
<dbReference type="HOGENOM" id="CLU_062618_0_1_5"/>
<dbReference type="InterPro" id="IPR036388">
    <property type="entry name" value="WH-like_DNA-bd_sf"/>
</dbReference>
<dbReference type="KEGG" id="phl:KKY_152"/>
<keyword evidence="7" id="KW-1185">Reference proteome</keyword>
<dbReference type="Gene3D" id="1.10.10.10">
    <property type="entry name" value="Winged helix-like DNA-binding domain superfamily/Winged helix DNA-binding domain"/>
    <property type="match status" value="1"/>
</dbReference>
<dbReference type="eggNOG" id="COG1414">
    <property type="taxonomic scope" value="Bacteria"/>
</dbReference>
<keyword evidence="3" id="KW-0804">Transcription</keyword>
<dbReference type="AlphaFoldDB" id="G4R745"/>
<dbReference type="PANTHER" id="PTHR30136:SF34">
    <property type="entry name" value="TRANSCRIPTIONAL REGULATOR"/>
    <property type="match status" value="1"/>
</dbReference>
<dbReference type="InterPro" id="IPR036390">
    <property type="entry name" value="WH_DNA-bd_sf"/>
</dbReference>
<organism evidence="6 7">
    <name type="scientific">Pelagibacterium halotolerans (strain DSM 22347 / JCM 15775 / CGMCC 1.7692 / B2)</name>
    <dbReference type="NCBI Taxonomy" id="1082931"/>
    <lineage>
        <taxon>Bacteria</taxon>
        <taxon>Pseudomonadati</taxon>
        <taxon>Pseudomonadota</taxon>
        <taxon>Alphaproteobacteria</taxon>
        <taxon>Hyphomicrobiales</taxon>
        <taxon>Devosiaceae</taxon>
        <taxon>Pelagibacterium</taxon>
    </lineage>
</organism>
<dbReference type="PROSITE" id="PS51077">
    <property type="entry name" value="HTH_ICLR"/>
    <property type="match status" value="1"/>
</dbReference>
<dbReference type="PANTHER" id="PTHR30136">
    <property type="entry name" value="HELIX-TURN-HELIX TRANSCRIPTIONAL REGULATOR, ICLR FAMILY"/>
    <property type="match status" value="1"/>
</dbReference>
<protein>
    <submittedName>
        <fullName evidence="6">Transcriptional regulator, IclR family</fullName>
    </submittedName>
</protein>
<dbReference type="PATRIC" id="fig|1082931.4.peg.152"/>
<dbReference type="SMART" id="SM00346">
    <property type="entry name" value="HTH_ICLR"/>
    <property type="match status" value="1"/>
</dbReference>
<reference evidence="6 7" key="1">
    <citation type="journal article" date="2012" name="J. Bacteriol.">
        <title>Complete genome sequence of Pelagibacterium halotolerans B2T.</title>
        <authorList>
            <person name="Huo Y.Y."/>
            <person name="Cheng H."/>
            <person name="Han X.F."/>
            <person name="Jiang X.W."/>
            <person name="Sun C."/>
            <person name="Zhang X.Q."/>
            <person name="Zhu X.F."/>
            <person name="Liu Y.F."/>
            <person name="Li P.F."/>
            <person name="Ni P.X."/>
            <person name="Wu M."/>
        </authorList>
    </citation>
    <scope>NUCLEOTIDE SEQUENCE [LARGE SCALE GENOMIC DNA]</scope>
    <source>
        <strain evidence="7">DSM 22347 / JCM 15775 / CGMCC 1.7692 / B2</strain>
    </source>
</reference>
<evidence type="ECO:0000259" key="5">
    <source>
        <dbReference type="PROSITE" id="PS51078"/>
    </source>
</evidence>
<dbReference type="Gene3D" id="3.30.450.40">
    <property type="match status" value="1"/>
</dbReference>
<evidence type="ECO:0000256" key="2">
    <source>
        <dbReference type="ARBA" id="ARBA00023125"/>
    </source>
</evidence>
<sequence>MVEKSTGRSNADDEIENGHNDVLMVGSVEKAFRILSAFTNGKTSFSLTEFTTAVGMNKSAVQRFTHTLERLGYLVKDPATKRYQLSVRMLELAAAYVSSNTLINRVMPYLMHLNKTTDETVSLSVLDGDSIVFVSRFLSRNVLHTDVVNGKRLPAYCTAPGRAMLSALPRSQAMAILEGSERRQFTPATIFEIGALIDELDAAVSRGFATAASEIYLGDISIASPILDHEGHPIGAINIAVPEARYSRDQAVAKFGPLVAAAARSSSLNG</sequence>
<dbReference type="SUPFAM" id="SSF55781">
    <property type="entry name" value="GAF domain-like"/>
    <property type="match status" value="1"/>
</dbReference>
<dbReference type="SUPFAM" id="SSF46785">
    <property type="entry name" value="Winged helix' DNA-binding domain"/>
    <property type="match status" value="1"/>
</dbReference>
<evidence type="ECO:0000313" key="6">
    <source>
        <dbReference type="EMBL" id="AEQ50199.1"/>
    </source>
</evidence>
<dbReference type="STRING" id="1082931.KKY_152"/>
<dbReference type="Pfam" id="PF09339">
    <property type="entry name" value="HTH_IclR"/>
    <property type="match status" value="1"/>
</dbReference>
<feature type="domain" description="HTH iclR-type" evidence="4">
    <location>
        <begin position="25"/>
        <end position="87"/>
    </location>
</feature>
<dbReference type="InterPro" id="IPR005471">
    <property type="entry name" value="Tscrpt_reg_IclR_N"/>
</dbReference>
<dbReference type="EMBL" id="CP003075">
    <property type="protein sequence ID" value="AEQ50199.1"/>
    <property type="molecule type" value="Genomic_DNA"/>
</dbReference>